<organism evidence="2 3">
    <name type="scientific">Echinicola jeungdonensis</name>
    <dbReference type="NCBI Taxonomy" id="709343"/>
    <lineage>
        <taxon>Bacteria</taxon>
        <taxon>Pseudomonadati</taxon>
        <taxon>Bacteroidota</taxon>
        <taxon>Cytophagia</taxon>
        <taxon>Cytophagales</taxon>
        <taxon>Cyclobacteriaceae</taxon>
        <taxon>Echinicola</taxon>
    </lineage>
</organism>
<dbReference type="EMBL" id="JBHMEW010000067">
    <property type="protein sequence ID" value="MFB9213223.1"/>
    <property type="molecule type" value="Genomic_DNA"/>
</dbReference>
<feature type="transmembrane region" description="Helical" evidence="1">
    <location>
        <begin position="53"/>
        <end position="76"/>
    </location>
</feature>
<proteinExistence type="predicted"/>
<evidence type="ECO:0000256" key="1">
    <source>
        <dbReference type="SAM" id="Phobius"/>
    </source>
</evidence>
<reference evidence="2 3" key="1">
    <citation type="submission" date="2024-09" db="EMBL/GenBank/DDBJ databases">
        <authorList>
            <person name="Sun Q."/>
            <person name="Mori K."/>
        </authorList>
    </citation>
    <scope>NUCLEOTIDE SEQUENCE [LARGE SCALE GENOMIC DNA]</scope>
    <source>
        <strain evidence="2 3">CECT 7682</strain>
    </source>
</reference>
<feature type="transmembrane region" description="Helical" evidence="1">
    <location>
        <begin position="417"/>
        <end position="436"/>
    </location>
</feature>
<evidence type="ECO:0000313" key="2">
    <source>
        <dbReference type="EMBL" id="MFB9213223.1"/>
    </source>
</evidence>
<keyword evidence="1" id="KW-0812">Transmembrane</keyword>
<feature type="transmembrane region" description="Helical" evidence="1">
    <location>
        <begin position="194"/>
        <end position="214"/>
    </location>
</feature>
<dbReference type="RefSeq" id="WP_290248739.1">
    <property type="nucleotide sequence ID" value="NZ_JAUFQT010000001.1"/>
</dbReference>
<name>A0ABV5J8Q8_9BACT</name>
<feature type="transmembrane region" description="Helical" evidence="1">
    <location>
        <begin position="295"/>
        <end position="316"/>
    </location>
</feature>
<feature type="transmembrane region" description="Helical" evidence="1">
    <location>
        <begin position="336"/>
        <end position="353"/>
    </location>
</feature>
<dbReference type="PANTHER" id="PTHR41983:SF2">
    <property type="entry name" value="SHORT-CHAIN FATTY ACID TRANSPORTER-RELATED"/>
    <property type="match status" value="1"/>
</dbReference>
<dbReference type="InterPro" id="IPR006160">
    <property type="entry name" value="SCFA_transpt_AtoE"/>
</dbReference>
<keyword evidence="1" id="KW-0472">Membrane</keyword>
<comment type="caution">
    <text evidence="2">The sequence shown here is derived from an EMBL/GenBank/DDBJ whole genome shotgun (WGS) entry which is preliminary data.</text>
</comment>
<feature type="transmembrane region" description="Helical" evidence="1">
    <location>
        <begin position="262"/>
        <end position="283"/>
    </location>
</feature>
<evidence type="ECO:0000313" key="3">
    <source>
        <dbReference type="Proteomes" id="UP001589654"/>
    </source>
</evidence>
<sequence length="437" mass="47441">MPQQKKNISFPSPFEIAIGLTVISIIWASFATLDTGEKVLGRTWEVLGFWKDGFWGLLEFTMQMVLILVLGHAIAISKPVNRMLNKIANLAKTNTQAVMITGISTMVAGFLNWGFGLILGAILARKIGEEAHANRKPVNYSLVAASGYLGMLIWHGGFSGSAPLKVAEPQHFLMDKIGIIPIEATLLSGFNLKINLILFLAIGVTLFALSKVHFKTNFPPELSKKNKKVFQKSSSGFSGIIVGGIMVVLALSEIWFQTGQGLGFVHLNYINFLLFGLALVFHINLSSFVKAIKNAIAGASGIILQFPFYAAILGVLKESGLLVLVADFFVKISSPVSFPLYALFSAGLINLFVPSGGGQWAVQGPVIIEAAQKMNLSIPQMIMIMAYGDQLTNMLQPFWALPLLAITGVAPKELLKYTFYFFMVGGIVLGIGVYLAF</sequence>
<gene>
    <name evidence="2" type="ORF">ACFFUR_15510</name>
</gene>
<keyword evidence="3" id="KW-1185">Reference proteome</keyword>
<keyword evidence="1" id="KW-1133">Transmembrane helix</keyword>
<feature type="transmembrane region" description="Helical" evidence="1">
    <location>
        <begin position="235"/>
        <end position="256"/>
    </location>
</feature>
<dbReference type="Proteomes" id="UP001589654">
    <property type="component" value="Unassembled WGS sequence"/>
</dbReference>
<protein>
    <submittedName>
        <fullName evidence="2">TIGR00366 family protein</fullName>
    </submittedName>
</protein>
<dbReference type="PANTHER" id="PTHR41983">
    <property type="entry name" value="SHORT-CHAIN FATTY ACID TRANSPORTER-RELATED"/>
    <property type="match status" value="1"/>
</dbReference>
<dbReference type="Pfam" id="PF02667">
    <property type="entry name" value="SCFA_trans"/>
    <property type="match status" value="1"/>
</dbReference>
<feature type="transmembrane region" description="Helical" evidence="1">
    <location>
        <begin position="12"/>
        <end position="33"/>
    </location>
</feature>
<feature type="transmembrane region" description="Helical" evidence="1">
    <location>
        <begin position="97"/>
        <end position="124"/>
    </location>
</feature>
<accession>A0ABV5J8Q8</accession>